<keyword evidence="5" id="KW-0547">Nucleotide-binding</keyword>
<dbReference type="GO" id="GO:0005524">
    <property type="term" value="F:ATP binding"/>
    <property type="evidence" value="ECO:0007669"/>
    <property type="project" value="UniProtKB-KW"/>
</dbReference>
<evidence type="ECO:0000259" key="10">
    <source>
        <dbReference type="PROSITE" id="PS50893"/>
    </source>
</evidence>
<organism evidence="12 13">
    <name type="scientific">Muricaecibacterium torontonense</name>
    <dbReference type="NCBI Taxonomy" id="3032871"/>
    <lineage>
        <taxon>Bacteria</taxon>
        <taxon>Bacillati</taxon>
        <taxon>Actinomycetota</taxon>
        <taxon>Coriobacteriia</taxon>
        <taxon>Coriobacteriales</taxon>
        <taxon>Atopobiaceae</taxon>
        <taxon>Muricaecibacterium</taxon>
    </lineage>
</organism>
<dbReference type="EMBL" id="SRYE01000001">
    <property type="protein sequence ID" value="TGY63403.1"/>
    <property type="molecule type" value="Genomic_DNA"/>
</dbReference>
<dbReference type="SMART" id="SM00382">
    <property type="entry name" value="AAA"/>
    <property type="match status" value="1"/>
</dbReference>
<sequence>MKLIFHFLKPYWLKLLVICLLLAVDVVGTLAIPTIAARILNLGTEQASFNLLVAAGMEMAGAALLTGVATTVATALCAQLCTSMGRDIRCALYAKSMKLSIFDFRHFGVASITTRTSSDVTTVQTLMTQAILMIVPVPLMAVAALVMTFSVDTLAGWFLVASIIVLIVVVAFILRSVSPLFTRLQKQLDTMTQVLLENLSGVRVVRAFNQQRHENQRLDTSFANYAQTAIKANKLFTNVDGFQYVVMNVFVIAVYWTSGARIAVGELGIGDITALVEYAIMVLMYILMAQFVFIMVPRALECANRIQEVLDYSPEIDDLPGALTHLEPNPEVPTLRFSKVRFRYKDAQEDALTNLNLECWPNTTTAIIGGTGSGKSTIASLIMRFNEVTQGSLEIDGQDVRQMTQHTLRGRIGYVQQKAWLVSGTIAQNLRWENEQATDEELWHALKVAQAADFVRSLPEGLDAPVAQGGSNFSGGQRQRLAIARALVAKPELYVFDDSFSALDFKTDAALRRALEAETAGAAVLIIAQRVSTIRHADQILVIDEGHPVGLGTHEQLMETCEVYQEIVASQTKQEV</sequence>
<evidence type="ECO:0000256" key="5">
    <source>
        <dbReference type="ARBA" id="ARBA00022741"/>
    </source>
</evidence>
<dbReference type="InterPro" id="IPR003439">
    <property type="entry name" value="ABC_transporter-like_ATP-bd"/>
</dbReference>
<evidence type="ECO:0000259" key="11">
    <source>
        <dbReference type="PROSITE" id="PS50929"/>
    </source>
</evidence>
<proteinExistence type="predicted"/>
<dbReference type="CDD" id="cd18548">
    <property type="entry name" value="ABC_6TM_Tm287_like"/>
    <property type="match status" value="1"/>
</dbReference>
<keyword evidence="7 9" id="KW-1133">Transmembrane helix</keyword>
<dbReference type="PANTHER" id="PTHR43394:SF1">
    <property type="entry name" value="ATP-BINDING CASSETTE SUB-FAMILY B MEMBER 10, MITOCHONDRIAL"/>
    <property type="match status" value="1"/>
</dbReference>
<feature type="transmembrane region" description="Helical" evidence="9">
    <location>
        <begin position="155"/>
        <end position="174"/>
    </location>
</feature>
<dbReference type="FunFam" id="3.40.50.300:FF:000854">
    <property type="entry name" value="Multidrug ABC transporter ATP-binding protein"/>
    <property type="match status" value="1"/>
</dbReference>
<feature type="domain" description="ABC transporter" evidence="10">
    <location>
        <begin position="335"/>
        <end position="570"/>
    </location>
</feature>
<keyword evidence="6 12" id="KW-0067">ATP-binding</keyword>
<comment type="caution">
    <text evidence="12">The sequence shown here is derived from an EMBL/GenBank/DDBJ whole genome shotgun (WGS) entry which is preliminary data.</text>
</comment>
<feature type="transmembrane region" description="Helical" evidence="9">
    <location>
        <begin position="130"/>
        <end position="149"/>
    </location>
</feature>
<protein>
    <submittedName>
        <fullName evidence="12">ABC transporter ATP-binding protein</fullName>
    </submittedName>
</protein>
<dbReference type="Pfam" id="PF00005">
    <property type="entry name" value="ABC_tran"/>
    <property type="match status" value="1"/>
</dbReference>
<dbReference type="RefSeq" id="WP_136012030.1">
    <property type="nucleotide sequence ID" value="NZ_SRYE01000001.1"/>
</dbReference>
<evidence type="ECO:0000256" key="3">
    <source>
        <dbReference type="ARBA" id="ARBA00022475"/>
    </source>
</evidence>
<dbReference type="SUPFAM" id="SSF90123">
    <property type="entry name" value="ABC transporter transmembrane region"/>
    <property type="match status" value="1"/>
</dbReference>
<evidence type="ECO:0000256" key="2">
    <source>
        <dbReference type="ARBA" id="ARBA00022448"/>
    </source>
</evidence>
<keyword evidence="2" id="KW-0813">Transport</keyword>
<dbReference type="InterPro" id="IPR039421">
    <property type="entry name" value="Type_1_exporter"/>
</dbReference>
<dbReference type="Proteomes" id="UP000310263">
    <property type="component" value="Unassembled WGS sequence"/>
</dbReference>
<accession>A0A4S2F6Q7</accession>
<dbReference type="OrthoDB" id="9806127at2"/>
<evidence type="ECO:0000256" key="9">
    <source>
        <dbReference type="SAM" id="Phobius"/>
    </source>
</evidence>
<dbReference type="GO" id="GO:0015421">
    <property type="term" value="F:ABC-type oligopeptide transporter activity"/>
    <property type="evidence" value="ECO:0007669"/>
    <property type="project" value="TreeGrafter"/>
</dbReference>
<evidence type="ECO:0000256" key="8">
    <source>
        <dbReference type="ARBA" id="ARBA00023136"/>
    </source>
</evidence>
<feature type="transmembrane region" description="Helical" evidence="9">
    <location>
        <begin position="278"/>
        <end position="296"/>
    </location>
</feature>
<dbReference type="Gene3D" id="3.40.50.300">
    <property type="entry name" value="P-loop containing nucleotide triphosphate hydrolases"/>
    <property type="match status" value="1"/>
</dbReference>
<keyword evidence="4 9" id="KW-0812">Transmembrane</keyword>
<gene>
    <name evidence="12" type="ORF">E5334_02585</name>
</gene>
<dbReference type="PROSITE" id="PS50893">
    <property type="entry name" value="ABC_TRANSPORTER_2"/>
    <property type="match status" value="1"/>
</dbReference>
<evidence type="ECO:0000256" key="1">
    <source>
        <dbReference type="ARBA" id="ARBA00004651"/>
    </source>
</evidence>
<dbReference type="InterPro" id="IPR017871">
    <property type="entry name" value="ABC_transporter-like_CS"/>
</dbReference>
<dbReference type="PROSITE" id="PS00211">
    <property type="entry name" value="ABC_TRANSPORTER_1"/>
    <property type="match status" value="1"/>
</dbReference>
<dbReference type="Gene3D" id="1.20.1560.10">
    <property type="entry name" value="ABC transporter type 1, transmembrane domain"/>
    <property type="match status" value="1"/>
</dbReference>
<feature type="transmembrane region" description="Helical" evidence="9">
    <location>
        <begin position="60"/>
        <end position="81"/>
    </location>
</feature>
<evidence type="ECO:0000256" key="6">
    <source>
        <dbReference type="ARBA" id="ARBA00022840"/>
    </source>
</evidence>
<keyword evidence="13" id="KW-1185">Reference proteome</keyword>
<evidence type="ECO:0000256" key="4">
    <source>
        <dbReference type="ARBA" id="ARBA00022692"/>
    </source>
</evidence>
<evidence type="ECO:0000256" key="7">
    <source>
        <dbReference type="ARBA" id="ARBA00022989"/>
    </source>
</evidence>
<dbReference type="PANTHER" id="PTHR43394">
    <property type="entry name" value="ATP-DEPENDENT PERMEASE MDL1, MITOCHONDRIAL"/>
    <property type="match status" value="1"/>
</dbReference>
<dbReference type="Pfam" id="PF00664">
    <property type="entry name" value="ABC_membrane"/>
    <property type="match status" value="1"/>
</dbReference>
<dbReference type="AlphaFoldDB" id="A0A4S2F6Q7"/>
<dbReference type="GO" id="GO:0016887">
    <property type="term" value="F:ATP hydrolysis activity"/>
    <property type="evidence" value="ECO:0007669"/>
    <property type="project" value="InterPro"/>
</dbReference>
<name>A0A4S2F6Q7_9ACTN</name>
<dbReference type="InterPro" id="IPR036640">
    <property type="entry name" value="ABC1_TM_sf"/>
</dbReference>
<feature type="transmembrane region" description="Helical" evidence="9">
    <location>
        <begin position="12"/>
        <end position="40"/>
    </location>
</feature>
<evidence type="ECO:0000313" key="13">
    <source>
        <dbReference type="Proteomes" id="UP000310263"/>
    </source>
</evidence>
<feature type="transmembrane region" description="Helical" evidence="9">
    <location>
        <begin position="241"/>
        <end position="258"/>
    </location>
</feature>
<feature type="domain" description="ABC transmembrane type-1" evidence="11">
    <location>
        <begin position="16"/>
        <end position="298"/>
    </location>
</feature>
<dbReference type="SUPFAM" id="SSF52540">
    <property type="entry name" value="P-loop containing nucleoside triphosphate hydrolases"/>
    <property type="match status" value="1"/>
</dbReference>
<keyword evidence="8 9" id="KW-0472">Membrane</keyword>
<keyword evidence="3" id="KW-1003">Cell membrane</keyword>
<dbReference type="GO" id="GO:0005886">
    <property type="term" value="C:plasma membrane"/>
    <property type="evidence" value="ECO:0007669"/>
    <property type="project" value="UniProtKB-SubCell"/>
</dbReference>
<dbReference type="InterPro" id="IPR027417">
    <property type="entry name" value="P-loop_NTPase"/>
</dbReference>
<dbReference type="InterPro" id="IPR011527">
    <property type="entry name" value="ABC1_TM_dom"/>
</dbReference>
<comment type="subcellular location">
    <subcellularLocation>
        <location evidence="1">Cell membrane</location>
        <topology evidence="1">Multi-pass membrane protein</topology>
    </subcellularLocation>
</comment>
<dbReference type="InterPro" id="IPR003593">
    <property type="entry name" value="AAA+_ATPase"/>
</dbReference>
<reference evidence="12 13" key="1">
    <citation type="submission" date="2019-04" db="EMBL/GenBank/DDBJ databases">
        <title>Microbes associate with the intestines of laboratory mice.</title>
        <authorList>
            <person name="Navarre W."/>
            <person name="Wong E."/>
            <person name="Huang K."/>
            <person name="Tropini C."/>
            <person name="Ng K."/>
            <person name="Yu B."/>
        </authorList>
    </citation>
    <scope>NUCLEOTIDE SEQUENCE [LARGE SCALE GENOMIC DNA]</scope>
    <source>
        <strain evidence="12 13">NM07_P-09</strain>
    </source>
</reference>
<dbReference type="PROSITE" id="PS50929">
    <property type="entry name" value="ABC_TM1F"/>
    <property type="match status" value="1"/>
</dbReference>
<evidence type="ECO:0000313" key="12">
    <source>
        <dbReference type="EMBL" id="TGY63403.1"/>
    </source>
</evidence>